<dbReference type="InterPro" id="IPR003890">
    <property type="entry name" value="MIF4G-like_typ-3"/>
</dbReference>
<dbReference type="Proteomes" id="UP001208570">
    <property type="component" value="Unassembled WGS sequence"/>
</dbReference>
<feature type="compositionally biased region" description="Basic and acidic residues" evidence="1">
    <location>
        <begin position="468"/>
        <end position="482"/>
    </location>
</feature>
<feature type="compositionally biased region" description="Polar residues" evidence="1">
    <location>
        <begin position="277"/>
        <end position="293"/>
    </location>
</feature>
<feature type="compositionally biased region" description="Basic and acidic residues" evidence="1">
    <location>
        <begin position="296"/>
        <end position="306"/>
    </location>
</feature>
<evidence type="ECO:0000256" key="1">
    <source>
        <dbReference type="SAM" id="MobiDB-lite"/>
    </source>
</evidence>
<dbReference type="GO" id="GO:0003729">
    <property type="term" value="F:mRNA binding"/>
    <property type="evidence" value="ECO:0007669"/>
    <property type="project" value="TreeGrafter"/>
</dbReference>
<feature type="compositionally biased region" description="Low complexity" evidence="1">
    <location>
        <begin position="885"/>
        <end position="898"/>
    </location>
</feature>
<feature type="compositionally biased region" description="Basic and acidic residues" evidence="1">
    <location>
        <begin position="196"/>
        <end position="236"/>
    </location>
</feature>
<comment type="caution">
    <text evidence="3">The sequence shown here is derived from an EMBL/GenBank/DDBJ whole genome shotgun (WGS) entry which is preliminary data.</text>
</comment>
<dbReference type="EMBL" id="JAODUP010000135">
    <property type="protein sequence ID" value="KAK2160356.1"/>
    <property type="molecule type" value="Genomic_DNA"/>
</dbReference>
<reference evidence="3" key="1">
    <citation type="journal article" date="2023" name="Mol. Biol. Evol.">
        <title>Third-Generation Sequencing Reveals the Adaptive Role of the Epigenome in Three Deep-Sea Polychaetes.</title>
        <authorList>
            <person name="Perez M."/>
            <person name="Aroh O."/>
            <person name="Sun Y."/>
            <person name="Lan Y."/>
            <person name="Juniper S.K."/>
            <person name="Young C.R."/>
            <person name="Angers B."/>
            <person name="Qian P.Y."/>
        </authorList>
    </citation>
    <scope>NUCLEOTIDE SEQUENCE</scope>
    <source>
        <strain evidence="3">P08H-3</strain>
    </source>
</reference>
<feature type="region of interest" description="Disordered" evidence="1">
    <location>
        <begin position="457"/>
        <end position="487"/>
    </location>
</feature>
<evidence type="ECO:0000259" key="2">
    <source>
        <dbReference type="Pfam" id="PF02854"/>
    </source>
</evidence>
<feature type="region of interest" description="Disordered" evidence="1">
    <location>
        <begin position="871"/>
        <end position="931"/>
    </location>
</feature>
<feature type="region of interest" description="Disordered" evidence="1">
    <location>
        <begin position="1"/>
        <end position="90"/>
    </location>
</feature>
<keyword evidence="4" id="KW-1185">Reference proteome</keyword>
<dbReference type="GO" id="GO:0003743">
    <property type="term" value="F:translation initiation factor activity"/>
    <property type="evidence" value="ECO:0007669"/>
    <property type="project" value="TreeGrafter"/>
</dbReference>
<dbReference type="Pfam" id="PF02854">
    <property type="entry name" value="MIF4G"/>
    <property type="match status" value="1"/>
</dbReference>
<feature type="compositionally biased region" description="Low complexity" evidence="1">
    <location>
        <begin position="917"/>
        <end position="927"/>
    </location>
</feature>
<feature type="compositionally biased region" description="Basic residues" evidence="1">
    <location>
        <begin position="164"/>
        <end position="180"/>
    </location>
</feature>
<dbReference type="PANTHER" id="PTHR23253">
    <property type="entry name" value="EUKARYOTIC TRANSLATION INITIATION FACTOR 4 GAMMA"/>
    <property type="match status" value="1"/>
</dbReference>
<organism evidence="3 4">
    <name type="scientific">Paralvinella palmiformis</name>
    <dbReference type="NCBI Taxonomy" id="53620"/>
    <lineage>
        <taxon>Eukaryota</taxon>
        <taxon>Metazoa</taxon>
        <taxon>Spiralia</taxon>
        <taxon>Lophotrochozoa</taxon>
        <taxon>Annelida</taxon>
        <taxon>Polychaeta</taxon>
        <taxon>Sedentaria</taxon>
        <taxon>Canalipalpata</taxon>
        <taxon>Terebellida</taxon>
        <taxon>Terebelliformia</taxon>
        <taxon>Alvinellidae</taxon>
        <taxon>Paralvinella</taxon>
    </lineage>
</organism>
<feature type="region of interest" description="Disordered" evidence="1">
    <location>
        <begin position="130"/>
        <end position="395"/>
    </location>
</feature>
<feature type="compositionally biased region" description="Polar residues" evidence="1">
    <location>
        <begin position="134"/>
        <end position="147"/>
    </location>
</feature>
<protein>
    <recommendedName>
        <fullName evidence="2">MIF4G domain-containing protein</fullName>
    </recommendedName>
</protein>
<feature type="compositionally biased region" description="Basic and acidic residues" evidence="1">
    <location>
        <begin position="326"/>
        <end position="355"/>
    </location>
</feature>
<dbReference type="PANTHER" id="PTHR23253:SF78">
    <property type="entry name" value="EUKARYOTIC TRANSLATION INITIATION FACTOR 4G1, ISOFORM B-RELATED"/>
    <property type="match status" value="1"/>
</dbReference>
<dbReference type="AlphaFoldDB" id="A0AAD9JWW0"/>
<feature type="compositionally biased region" description="Basic and acidic residues" evidence="1">
    <location>
        <begin position="13"/>
        <end position="24"/>
    </location>
</feature>
<proteinExistence type="predicted"/>
<evidence type="ECO:0000313" key="3">
    <source>
        <dbReference type="EMBL" id="KAK2160356.1"/>
    </source>
</evidence>
<dbReference type="Gene3D" id="1.25.40.180">
    <property type="match status" value="2"/>
</dbReference>
<feature type="compositionally biased region" description="Basic residues" evidence="1">
    <location>
        <begin position="237"/>
        <end position="257"/>
    </location>
</feature>
<accession>A0AAD9JWW0</accession>
<name>A0AAD9JWW0_9ANNE</name>
<sequence>MGESNSKSIGSSQKEDTDSWKTVEDVSENVDGSTSKKNLHTGKNEKCKVTDMSTNLTVKNEKEPSEMNQEPKVFKANDQDGTVNDVTAGDQLKIESKGVDVTTSAETTVHDKNTRDDKLNKGDEFKSMTCDADVSQQINDTTTQETSTGGGKNKVQADKLQKAPSKKWSFRKQGSKKSKTNKAVIMQQDQVVVVELETRDRESCSDVGDQHSLRKSSRSHDTASESTHDGKEEGKKSGKKSSRKPKSPSIFRRKSKNKSAENSSSGVAVKTSEEQKSVTTNNQTNDSREMSQTVVKKSDSSVKRVSQEQSFVLHDKKAAQSVDTCDGQRNRSKSLEPREKILIYVRESDEGKNDSSKISSVKVNNHISVPGAPQKPPRTSSGDDENKTTRPVITAESSAKVFYPVADKSTESSNRADVRYSKPSIFITPAHEAETMASLEKSQVRQTAVVTVTREVITSTTSPPEPITRFEPKGGKENKSPDIKLPSLKTSKIRRVTEEHEPNDSRTASAQVDVVPSSQKSNFTVVEVKSPASKEHKLFQVTMQTVCQKANQLHKLMTTTEDVQARLLTYHRLQLLAITDKEKEINAATRRISQALKEQVDQKLGIGLQRVADCLAEGKLQLATFQTIIDTGNQLLESGSVNEVVLKERELASQLKLLDRHMDALREQPVSDGLDSEKFVFFPGTTDNLELKSMFGELILNAEGELDSSPSRRLARGLKPQLRWSDNPWIPFFRRNANTSLTGNELMNARIRVDRCFRELTRITNMICARNFTGFVTELFQCHVDSELKMKKFCDLVVSLAAGHYHLAYTLALLCRCVSTLSVPTDGRQETRQTSRSTVLNFLDRFAMRRYQVGAGGVFLATGTTPAVSRSGSFRMLPRGDGSRRSSLSGRGSIRGSRTPQVLQLKAEPSGYGGLESGTLGSGSSSLRPPPLGGIHSTLRVDVQTLDDDHAESVDVFADTERRYSNLSLLMFVCEMFKLRLSTESAIHEWLRRLAGIDNDESAEAVCFVLFRIGRYLDHRRAQDVMNKIFVQLSYTAARKTTRGRLRAMVWDVMELREGDWLSTRTPNYWQYLIG</sequence>
<dbReference type="InterPro" id="IPR016024">
    <property type="entry name" value="ARM-type_fold"/>
</dbReference>
<feature type="domain" description="MIF4G" evidence="2">
    <location>
        <begin position="967"/>
        <end position="1058"/>
    </location>
</feature>
<feature type="compositionally biased region" description="Polar residues" evidence="1">
    <location>
        <begin position="356"/>
        <end position="367"/>
    </location>
</feature>
<feature type="compositionally biased region" description="Polar residues" evidence="1">
    <location>
        <begin position="1"/>
        <end position="12"/>
    </location>
</feature>
<gene>
    <name evidence="3" type="ORF">LSH36_135g03014</name>
</gene>
<dbReference type="GO" id="GO:0016281">
    <property type="term" value="C:eukaryotic translation initiation factor 4F complex"/>
    <property type="evidence" value="ECO:0007669"/>
    <property type="project" value="TreeGrafter"/>
</dbReference>
<dbReference type="SUPFAM" id="SSF48371">
    <property type="entry name" value="ARM repeat"/>
    <property type="match status" value="2"/>
</dbReference>
<evidence type="ECO:0000313" key="4">
    <source>
        <dbReference type="Proteomes" id="UP001208570"/>
    </source>
</evidence>